<comment type="caution">
    <text evidence="4">The sequence shown here is derived from an EMBL/GenBank/DDBJ whole genome shotgun (WGS) entry which is preliminary data.</text>
</comment>
<protein>
    <submittedName>
        <fullName evidence="4">Chitin binding protein</fullName>
    </submittedName>
</protein>
<sequence>MRKRKFLMFGVAMAAGLVMGLVSAVPASAHGATMMPGSRTYLCYKHSRASTGEIKPTNPGCKAAFDKAGATPFYNWFAVLRSDGAGRMQGFIPDGKLCGGNATVYDFSGFDTARSDWPVTHLTAGRSIQVRYNMWAAHPGRFDLYITNSTYSPTQPLRWSNINSTPFSSVVNPPSSGSVGSEEGAYTWNATLPSGISGRHIIYSVWTRSDSTETFYGCSDVVFDGGSGNVTY</sequence>
<evidence type="ECO:0000256" key="1">
    <source>
        <dbReference type="ARBA" id="ARBA00022729"/>
    </source>
</evidence>
<dbReference type="Pfam" id="PF03067">
    <property type="entry name" value="LPMO_10"/>
    <property type="match status" value="1"/>
</dbReference>
<organism evidence="4 5">
    <name type="scientific">Actinophytocola oryzae</name>
    <dbReference type="NCBI Taxonomy" id="502181"/>
    <lineage>
        <taxon>Bacteria</taxon>
        <taxon>Bacillati</taxon>
        <taxon>Actinomycetota</taxon>
        <taxon>Actinomycetes</taxon>
        <taxon>Pseudonocardiales</taxon>
        <taxon>Pseudonocardiaceae</taxon>
    </lineage>
</organism>
<dbReference type="InterPro" id="IPR004302">
    <property type="entry name" value="Cellulose/chitin-bd_N"/>
</dbReference>
<reference evidence="4 5" key="1">
    <citation type="submission" date="2019-03" db="EMBL/GenBank/DDBJ databases">
        <title>Genomic Encyclopedia of Archaeal and Bacterial Type Strains, Phase II (KMG-II): from individual species to whole genera.</title>
        <authorList>
            <person name="Goeker M."/>
        </authorList>
    </citation>
    <scope>NUCLEOTIDE SEQUENCE [LARGE SCALE GENOMIC DNA]</scope>
    <source>
        <strain evidence="4 5">DSM 45499</strain>
    </source>
</reference>
<keyword evidence="1 2" id="KW-0732">Signal</keyword>
<evidence type="ECO:0000259" key="3">
    <source>
        <dbReference type="Pfam" id="PF03067"/>
    </source>
</evidence>
<keyword evidence="5" id="KW-1185">Reference proteome</keyword>
<evidence type="ECO:0000313" key="4">
    <source>
        <dbReference type="EMBL" id="TDV54851.1"/>
    </source>
</evidence>
<gene>
    <name evidence="4" type="ORF">CLV71_10391</name>
</gene>
<feature type="domain" description="Chitin-binding type-4" evidence="3">
    <location>
        <begin position="30"/>
        <end position="221"/>
    </location>
</feature>
<proteinExistence type="predicted"/>
<dbReference type="InterPro" id="IPR014756">
    <property type="entry name" value="Ig_E-set"/>
</dbReference>
<dbReference type="SUPFAM" id="SSF81296">
    <property type="entry name" value="E set domains"/>
    <property type="match status" value="1"/>
</dbReference>
<dbReference type="AlphaFoldDB" id="A0A4V3FUE5"/>
<evidence type="ECO:0000256" key="2">
    <source>
        <dbReference type="SAM" id="SignalP"/>
    </source>
</evidence>
<dbReference type="Proteomes" id="UP000294927">
    <property type="component" value="Unassembled WGS sequence"/>
</dbReference>
<dbReference type="CDD" id="cd21177">
    <property type="entry name" value="LPMO_AA10"/>
    <property type="match status" value="1"/>
</dbReference>
<feature type="signal peptide" evidence="2">
    <location>
        <begin position="1"/>
        <end position="24"/>
    </location>
</feature>
<dbReference type="PANTHER" id="PTHR34823">
    <property type="entry name" value="GLCNAC-BINDING PROTEIN A"/>
    <property type="match status" value="1"/>
</dbReference>
<accession>A0A4V3FUE5</accession>
<evidence type="ECO:0000313" key="5">
    <source>
        <dbReference type="Proteomes" id="UP000294927"/>
    </source>
</evidence>
<dbReference type="Gene3D" id="2.70.50.50">
    <property type="entry name" value="chitin-binding protein cbp21"/>
    <property type="match status" value="1"/>
</dbReference>
<feature type="chain" id="PRO_5039387201" evidence="2">
    <location>
        <begin position="25"/>
        <end position="232"/>
    </location>
</feature>
<name>A0A4V3FUE5_9PSEU</name>
<dbReference type="RefSeq" id="WP_243866291.1">
    <property type="nucleotide sequence ID" value="NZ_SOCP01000003.1"/>
</dbReference>
<dbReference type="InterPro" id="IPR051024">
    <property type="entry name" value="GlcNAc_Chitin_IntDeg"/>
</dbReference>
<dbReference type="PANTHER" id="PTHR34823:SF1">
    <property type="entry name" value="CHITIN-BINDING TYPE-4 DOMAIN-CONTAINING PROTEIN"/>
    <property type="match status" value="1"/>
</dbReference>
<dbReference type="EMBL" id="SOCP01000003">
    <property type="protein sequence ID" value="TDV54851.1"/>
    <property type="molecule type" value="Genomic_DNA"/>
</dbReference>